<dbReference type="InterPro" id="IPR001845">
    <property type="entry name" value="HTH_ArsR_DNA-bd_dom"/>
</dbReference>
<dbReference type="GO" id="GO:0003700">
    <property type="term" value="F:DNA-binding transcription factor activity"/>
    <property type="evidence" value="ECO:0007669"/>
    <property type="project" value="InterPro"/>
</dbReference>
<reference evidence="5 6" key="1">
    <citation type="submission" date="2019-07" db="EMBL/GenBank/DDBJ databases">
        <title>New Mycobacterium species.</title>
        <authorList>
            <person name="Tortoli E."/>
            <person name="Ghielmetti G."/>
            <person name="Friedel U."/>
            <person name="Trovato A."/>
        </authorList>
    </citation>
    <scope>NUCLEOTIDE SEQUENCE [LARGE SCALE GENOMIC DNA]</scope>
    <source>
        <strain evidence="5 6">16-83</strain>
    </source>
</reference>
<dbReference type="SUPFAM" id="SSF52788">
    <property type="entry name" value="Phosphotyrosine protein phosphatases I"/>
    <property type="match status" value="1"/>
</dbReference>
<accession>A0A557XIK1</accession>
<dbReference type="SMART" id="SM00226">
    <property type="entry name" value="LMWPc"/>
    <property type="match status" value="1"/>
</dbReference>
<dbReference type="PANTHER" id="PTHR43428:SF1">
    <property type="entry name" value="ARSENATE REDUCTASE"/>
    <property type="match status" value="1"/>
</dbReference>
<dbReference type="Gene3D" id="1.10.10.10">
    <property type="entry name" value="Winged helix-like DNA-binding domain superfamily/Winged helix DNA-binding domain"/>
    <property type="match status" value="1"/>
</dbReference>
<dbReference type="OrthoDB" id="9784339at2"/>
<keyword evidence="1" id="KW-0059">Arsenical resistance</keyword>
<name>A0A557XIK1_9MYCO</name>
<dbReference type="CDD" id="cd00090">
    <property type="entry name" value="HTH_ARSR"/>
    <property type="match status" value="1"/>
</dbReference>
<feature type="domain" description="HTH arsR-type" evidence="4">
    <location>
        <begin position="14"/>
        <end position="91"/>
    </location>
</feature>
<comment type="caution">
    <text evidence="5">The sequence shown here is derived from an EMBL/GenBank/DDBJ whole genome shotgun (WGS) entry which is preliminary data.</text>
</comment>
<dbReference type="Pfam" id="PF01451">
    <property type="entry name" value="LMWPc"/>
    <property type="match status" value="1"/>
</dbReference>
<evidence type="ECO:0000256" key="2">
    <source>
        <dbReference type="SAM" id="MobiDB-lite"/>
    </source>
</evidence>
<evidence type="ECO:0000313" key="5">
    <source>
        <dbReference type="EMBL" id="TVS85541.1"/>
    </source>
</evidence>
<protein>
    <submittedName>
        <fullName evidence="5">Helix-turn-helix domain-containing protein</fullName>
    </submittedName>
</protein>
<organism evidence="5 6">
    <name type="scientific">Mycobacterium helveticum</name>
    <dbReference type="NCBI Taxonomy" id="2592811"/>
    <lineage>
        <taxon>Bacteria</taxon>
        <taxon>Bacillati</taxon>
        <taxon>Actinomycetota</taxon>
        <taxon>Actinomycetes</taxon>
        <taxon>Mycobacteriales</taxon>
        <taxon>Mycobacteriaceae</taxon>
        <taxon>Mycobacterium</taxon>
    </lineage>
</organism>
<dbReference type="PANTHER" id="PTHR43428">
    <property type="entry name" value="ARSENATE REDUCTASE"/>
    <property type="match status" value="1"/>
</dbReference>
<evidence type="ECO:0000313" key="6">
    <source>
        <dbReference type="Proteomes" id="UP000320513"/>
    </source>
</evidence>
<dbReference type="GO" id="GO:0046685">
    <property type="term" value="P:response to arsenic-containing substance"/>
    <property type="evidence" value="ECO:0007669"/>
    <property type="project" value="UniProtKB-KW"/>
</dbReference>
<dbReference type="InterPro" id="IPR011991">
    <property type="entry name" value="ArsR-like_HTH"/>
</dbReference>
<dbReference type="InterPro" id="IPR036388">
    <property type="entry name" value="WH-like_DNA-bd_sf"/>
</dbReference>
<dbReference type="InterPro" id="IPR023485">
    <property type="entry name" value="Ptyr_pPase"/>
</dbReference>
<dbReference type="SUPFAM" id="SSF46785">
    <property type="entry name" value="Winged helix' DNA-binding domain"/>
    <property type="match status" value="1"/>
</dbReference>
<dbReference type="SMART" id="SM00418">
    <property type="entry name" value="HTH_ARSR"/>
    <property type="match status" value="1"/>
</dbReference>
<keyword evidence="6" id="KW-1185">Reference proteome</keyword>
<evidence type="ECO:0000259" key="4">
    <source>
        <dbReference type="SMART" id="SM00418"/>
    </source>
</evidence>
<sequence length="249" mass="27160">MSIELRTVAARRVQIHAALADPGRLVIVDRMLVADASPMELQTALSMSSSLIAHHLGVLEGAGIVRRVRSEGDRRRSYLQLIPESLDLLVPATTWRAKRVVFVCTQNSARSQLAVAVWNRRSSLPATSAGTHPAAEVHPGALAAAARRKLPMRPHIPRHLDDVVKPTDVIVTVCDNAHEELPADSRRLHWSIPDPVRIGRTDAFDRAVDELIVRTARFAASAEAQPATGQTTSRNARRRTGIASGTTQQ</sequence>
<dbReference type="Pfam" id="PF01022">
    <property type="entry name" value="HTH_5"/>
    <property type="match status" value="1"/>
</dbReference>
<dbReference type="RefSeq" id="WP_144951304.1">
    <property type="nucleotide sequence ID" value="NZ_VMQU01000096.1"/>
</dbReference>
<proteinExistence type="predicted"/>
<dbReference type="AlphaFoldDB" id="A0A557XIK1"/>
<dbReference type="Proteomes" id="UP000320513">
    <property type="component" value="Unassembled WGS sequence"/>
</dbReference>
<feature type="domain" description="Phosphotyrosine protein phosphatase I" evidence="3">
    <location>
        <begin position="98"/>
        <end position="221"/>
    </location>
</feature>
<gene>
    <name evidence="5" type="ORF">FPZ47_19675</name>
</gene>
<evidence type="ECO:0000259" key="3">
    <source>
        <dbReference type="SMART" id="SM00226"/>
    </source>
</evidence>
<dbReference type="Gene3D" id="3.40.50.2300">
    <property type="match status" value="1"/>
</dbReference>
<evidence type="ECO:0000256" key="1">
    <source>
        <dbReference type="ARBA" id="ARBA00022849"/>
    </source>
</evidence>
<feature type="region of interest" description="Disordered" evidence="2">
    <location>
        <begin position="219"/>
        <end position="249"/>
    </location>
</feature>
<dbReference type="InterPro" id="IPR036196">
    <property type="entry name" value="Ptyr_pPase_sf"/>
</dbReference>
<dbReference type="InterPro" id="IPR036390">
    <property type="entry name" value="WH_DNA-bd_sf"/>
</dbReference>
<dbReference type="EMBL" id="VMQU01000096">
    <property type="protein sequence ID" value="TVS85541.1"/>
    <property type="molecule type" value="Genomic_DNA"/>
</dbReference>